<dbReference type="PANTHER" id="PTHR35525">
    <property type="entry name" value="BLL6575 PROTEIN"/>
    <property type="match status" value="1"/>
</dbReference>
<protein>
    <submittedName>
        <fullName evidence="2">CGNR zinc finger domain-containing protein</fullName>
    </submittedName>
</protein>
<dbReference type="EMBL" id="JBIMSO010000043">
    <property type="protein sequence ID" value="MFH5208623.1"/>
    <property type="molecule type" value="Genomic_DNA"/>
</dbReference>
<gene>
    <name evidence="2" type="ORF">ACHIPZ_10485</name>
</gene>
<name>A0ABW7JLD5_9NOCA</name>
<evidence type="ECO:0000313" key="2">
    <source>
        <dbReference type="EMBL" id="MFH5208623.1"/>
    </source>
</evidence>
<dbReference type="Proteomes" id="UP001609175">
    <property type="component" value="Unassembled WGS sequence"/>
</dbReference>
<dbReference type="Pfam" id="PF11706">
    <property type="entry name" value="zf-CGNR"/>
    <property type="match status" value="1"/>
</dbReference>
<evidence type="ECO:0000313" key="3">
    <source>
        <dbReference type="Proteomes" id="UP001609175"/>
    </source>
</evidence>
<organism evidence="2 3">
    <name type="scientific">Antrihabitans spumae</name>
    <dbReference type="NCBI Taxonomy" id="3373370"/>
    <lineage>
        <taxon>Bacteria</taxon>
        <taxon>Bacillati</taxon>
        <taxon>Actinomycetota</taxon>
        <taxon>Actinomycetes</taxon>
        <taxon>Mycobacteriales</taxon>
        <taxon>Nocardiaceae</taxon>
        <taxon>Antrihabitans</taxon>
    </lineage>
</organism>
<evidence type="ECO:0000259" key="1">
    <source>
        <dbReference type="Pfam" id="PF11706"/>
    </source>
</evidence>
<dbReference type="InterPro" id="IPR021005">
    <property type="entry name" value="Znf_CGNR"/>
</dbReference>
<feature type="domain" description="Zinc finger CGNR" evidence="1">
    <location>
        <begin position="154"/>
        <end position="192"/>
    </location>
</feature>
<dbReference type="RefSeq" id="WP_395114122.1">
    <property type="nucleotide sequence ID" value="NZ_JBIMSO010000043.1"/>
</dbReference>
<dbReference type="InterPro" id="IPR010852">
    <property type="entry name" value="ABATE"/>
</dbReference>
<sequence length="200" mass="21282">MEAAGGAPLLGEPLPIELANTAYAVRGQPRDGLQTTAHLAAWLREVGSSEVASGEVASGEMRTTPTAADLATARRLRDAIRTIAAAIVRGDQPDDAAVATLNSCAVSTRQWRELQPRPDLRVVPRTDGTHSAAALSEIAANAIELFGGPFRTELRACAGPGCVLFFLKDRPRRQWCSPGCGNRARAARHYARARESDPTS</sequence>
<accession>A0ABW7JLD5</accession>
<proteinExistence type="predicted"/>
<dbReference type="Pfam" id="PF07336">
    <property type="entry name" value="ABATE"/>
    <property type="match status" value="1"/>
</dbReference>
<reference evidence="2 3" key="1">
    <citation type="submission" date="2024-10" db="EMBL/GenBank/DDBJ databases">
        <authorList>
            <person name="Riesco R."/>
        </authorList>
    </citation>
    <scope>NUCLEOTIDE SEQUENCE [LARGE SCALE GENOMIC DNA]</scope>
    <source>
        <strain evidence="2 3">NCIMB 15449</strain>
    </source>
</reference>
<comment type="caution">
    <text evidence="2">The sequence shown here is derived from an EMBL/GenBank/DDBJ whole genome shotgun (WGS) entry which is preliminary data.</text>
</comment>
<dbReference type="InterPro" id="IPR023286">
    <property type="entry name" value="ABATE_dom_sf"/>
</dbReference>
<dbReference type="PANTHER" id="PTHR35525:SF3">
    <property type="entry name" value="BLL6575 PROTEIN"/>
    <property type="match status" value="1"/>
</dbReference>
<dbReference type="SUPFAM" id="SSF160904">
    <property type="entry name" value="Jann2411-like"/>
    <property type="match status" value="1"/>
</dbReference>
<dbReference type="Gene3D" id="1.10.3300.10">
    <property type="entry name" value="Jann2411-like domain"/>
    <property type="match status" value="1"/>
</dbReference>